<proteinExistence type="predicted"/>
<name>A0A2D0AFM4_9BACT</name>
<accession>A0A2D0AFM4</accession>
<reference evidence="1 2" key="1">
    <citation type="submission" date="2017-06" db="EMBL/GenBank/DDBJ databases">
        <title>Hymenobacter amundsenii sp. nov. isolated from regoliths in Antarctica.</title>
        <authorList>
            <person name="Sedlacek I."/>
            <person name="Kralova S."/>
            <person name="Pantucek R."/>
            <person name="Svec P."/>
            <person name="Holochova P."/>
            <person name="Stankova E."/>
            <person name="Vrbovska V."/>
            <person name="Busse H.-J."/>
        </authorList>
    </citation>
    <scope>NUCLEOTIDE SEQUENCE [LARGE SCALE GENOMIC DNA]</scope>
    <source>
        <strain evidence="1 2">CCM 8682</strain>
    </source>
</reference>
<keyword evidence="2" id="KW-1185">Reference proteome</keyword>
<protein>
    <submittedName>
        <fullName evidence="1">Uncharacterized protein</fullName>
    </submittedName>
</protein>
<dbReference type="AlphaFoldDB" id="A0A2D0AFM4"/>
<organism evidence="1 2">
    <name type="scientific">Hymenobacter amundsenii</name>
    <dbReference type="NCBI Taxonomy" id="2006685"/>
    <lineage>
        <taxon>Bacteria</taxon>
        <taxon>Pseudomonadati</taxon>
        <taxon>Bacteroidota</taxon>
        <taxon>Cytophagia</taxon>
        <taxon>Cytophagales</taxon>
        <taxon>Hymenobacteraceae</taxon>
        <taxon>Hymenobacter</taxon>
    </lineage>
</organism>
<comment type="caution">
    <text evidence="1">The sequence shown here is derived from an EMBL/GenBank/DDBJ whole genome shotgun (WGS) entry which is preliminary data.</text>
</comment>
<gene>
    <name evidence="1" type="ORF">CDA63_10180</name>
</gene>
<evidence type="ECO:0000313" key="1">
    <source>
        <dbReference type="EMBL" id="OWP63215.1"/>
    </source>
</evidence>
<dbReference type="Proteomes" id="UP000197277">
    <property type="component" value="Unassembled WGS sequence"/>
</dbReference>
<evidence type="ECO:0000313" key="2">
    <source>
        <dbReference type="Proteomes" id="UP000197277"/>
    </source>
</evidence>
<sequence length="174" mass="19121">MTTALAACCGSTACDCNDTFADAVGLRFDTLGTSSSPAFKVSELRTVFLVRRLLRPDAQQLLLADTVQLERTTLQARQPLILNNTTPFSQAGNRKLDQYAYRVYLAPTRTAKIHSFDYAIDSVQLTTEYQADGCCTCFNNTRKLVYVNGSASPINLKDADGENGLVELNVLRKP</sequence>
<dbReference type="EMBL" id="NIRR01000014">
    <property type="protein sequence ID" value="OWP63215.1"/>
    <property type="molecule type" value="Genomic_DNA"/>
</dbReference>